<evidence type="ECO:0000256" key="11">
    <source>
        <dbReference type="ARBA" id="ARBA00037382"/>
    </source>
</evidence>
<evidence type="ECO:0000256" key="5">
    <source>
        <dbReference type="ARBA" id="ARBA00022782"/>
    </source>
</evidence>
<reference evidence="13 14" key="1">
    <citation type="submission" date="2023-11" db="EMBL/GenBank/DDBJ databases">
        <authorList>
            <person name="Okamura Y."/>
        </authorList>
    </citation>
    <scope>NUCLEOTIDE SEQUENCE [LARGE SCALE GENOMIC DNA]</scope>
</reference>
<keyword evidence="4" id="KW-0863">Zinc-finger</keyword>
<evidence type="ECO:0000256" key="1">
    <source>
        <dbReference type="ARBA" id="ARBA00004123"/>
    </source>
</evidence>
<dbReference type="PROSITE" id="PS50097">
    <property type="entry name" value="BTB"/>
    <property type="match status" value="1"/>
</dbReference>
<dbReference type="GO" id="GO:0016199">
    <property type="term" value="P:axon midline choice point recognition"/>
    <property type="evidence" value="ECO:0007669"/>
    <property type="project" value="UniProtKB-ARBA"/>
</dbReference>
<evidence type="ECO:0000256" key="8">
    <source>
        <dbReference type="ARBA" id="ARBA00023015"/>
    </source>
</evidence>
<proteinExistence type="predicted"/>
<evidence type="ECO:0000313" key="13">
    <source>
        <dbReference type="EMBL" id="CAK1540576.1"/>
    </source>
</evidence>
<comment type="subcellular location">
    <subcellularLocation>
        <location evidence="1">Nucleus</location>
    </subcellularLocation>
</comment>
<dbReference type="GO" id="GO:0045467">
    <property type="term" value="P:R7 cell development"/>
    <property type="evidence" value="ECO:0007669"/>
    <property type="project" value="UniProtKB-ARBA"/>
</dbReference>
<evidence type="ECO:0000256" key="6">
    <source>
        <dbReference type="ARBA" id="ARBA00022833"/>
    </source>
</evidence>
<comment type="function">
    <text evidence="11">Putative transcription factor required for axon growth and guidance in the central and peripheral nervous systems. Repels CNS axons away from the midline by promoting the expression of the midline repellent sli and its receptor robo.</text>
</comment>
<dbReference type="InterPro" id="IPR011333">
    <property type="entry name" value="SKP1/BTB/POZ_sf"/>
</dbReference>
<gene>
    <name evidence="13" type="ORF">LNINA_LOCUS617</name>
</gene>
<dbReference type="GO" id="GO:0005634">
    <property type="term" value="C:nucleus"/>
    <property type="evidence" value="ECO:0007669"/>
    <property type="project" value="UniProtKB-SubCell"/>
</dbReference>
<dbReference type="GO" id="GO:0048813">
    <property type="term" value="P:dendrite morphogenesis"/>
    <property type="evidence" value="ECO:0007669"/>
    <property type="project" value="UniProtKB-ARBA"/>
</dbReference>
<evidence type="ECO:0000256" key="9">
    <source>
        <dbReference type="ARBA" id="ARBA00023163"/>
    </source>
</evidence>
<keyword evidence="9" id="KW-0804">Transcription</keyword>
<dbReference type="Pfam" id="PF00651">
    <property type="entry name" value="BTB"/>
    <property type="match status" value="1"/>
</dbReference>
<dbReference type="Proteomes" id="UP001497472">
    <property type="component" value="Unassembled WGS sequence"/>
</dbReference>
<keyword evidence="10" id="KW-0539">Nucleus</keyword>
<dbReference type="AlphaFoldDB" id="A0AAV1IWW8"/>
<keyword evidence="7" id="KW-0524">Neurogenesis</keyword>
<keyword evidence="3" id="KW-0479">Metal-binding</keyword>
<evidence type="ECO:0000256" key="4">
    <source>
        <dbReference type="ARBA" id="ARBA00022771"/>
    </source>
</evidence>
<protein>
    <recommendedName>
        <fullName evidence="12">BTB domain-containing protein</fullName>
    </recommendedName>
</protein>
<evidence type="ECO:0000256" key="10">
    <source>
        <dbReference type="ARBA" id="ARBA00023242"/>
    </source>
</evidence>
<dbReference type="GO" id="GO:0007464">
    <property type="term" value="P:R3/R4 cell fate commitment"/>
    <property type="evidence" value="ECO:0007669"/>
    <property type="project" value="UniProtKB-ARBA"/>
</dbReference>
<dbReference type="Pfam" id="PF04500">
    <property type="entry name" value="FLYWCH"/>
    <property type="match status" value="1"/>
</dbReference>
<dbReference type="GO" id="GO:0045476">
    <property type="term" value="P:nurse cell apoptotic process"/>
    <property type="evidence" value="ECO:0007669"/>
    <property type="project" value="UniProtKB-ARBA"/>
</dbReference>
<dbReference type="SMART" id="SM00225">
    <property type="entry name" value="BTB"/>
    <property type="match status" value="1"/>
</dbReference>
<dbReference type="InterPro" id="IPR051095">
    <property type="entry name" value="Dros_DevTransReg"/>
</dbReference>
<comment type="caution">
    <text evidence="13">The sequence shown here is derived from an EMBL/GenBank/DDBJ whole genome shotgun (WGS) entry which is preliminary data.</text>
</comment>
<dbReference type="GO" id="GO:0007526">
    <property type="term" value="P:larval somatic muscle development"/>
    <property type="evidence" value="ECO:0007669"/>
    <property type="project" value="UniProtKB-ARBA"/>
</dbReference>
<keyword evidence="6" id="KW-0862">Zinc</keyword>
<dbReference type="CDD" id="cd18315">
    <property type="entry name" value="BTB_POZ_BAB-like"/>
    <property type="match status" value="1"/>
</dbReference>
<dbReference type="GO" id="GO:0008270">
    <property type="term" value="F:zinc ion binding"/>
    <property type="evidence" value="ECO:0007669"/>
    <property type="project" value="UniProtKB-KW"/>
</dbReference>
<dbReference type="InterPro" id="IPR000210">
    <property type="entry name" value="BTB/POZ_dom"/>
</dbReference>
<dbReference type="SUPFAM" id="SSF54695">
    <property type="entry name" value="POZ domain"/>
    <property type="match status" value="1"/>
</dbReference>
<keyword evidence="8" id="KW-0805">Transcription regulation</keyword>
<sequence length="333" mass="38091">MYTNLSWSSHHEKIRQGFTSLLEKELYVDMTFCADGYLVKAHKNIVALVSPYLREMINSTAAHQHPIIFLNGISHGILTYILEYIYTGESHVPNDVLPSFLKTAEELHLCGLSTKSPDIKPNVKQSSECSNPITLMDFSTTQAPNVTAVEDELSNNNTKEIVDEIETISCLPNISKSAEQVEFDTDIHNEQEIICNKKDNSNVVASYSLSGENFFTLIPFQNKTMSLPWYSNPKLSLSSRGSLQLILNRFIYNLHHQSNGGRKKRWRCVDYRRNHCPVYIDTIDENIVTRKNPHSHPFHDEKILKKVEENKVYGSVPIIERENNISNENNIIH</sequence>
<dbReference type="Gene3D" id="2.20.25.240">
    <property type="match status" value="1"/>
</dbReference>
<organism evidence="13 14">
    <name type="scientific">Leptosia nina</name>
    <dbReference type="NCBI Taxonomy" id="320188"/>
    <lineage>
        <taxon>Eukaryota</taxon>
        <taxon>Metazoa</taxon>
        <taxon>Ecdysozoa</taxon>
        <taxon>Arthropoda</taxon>
        <taxon>Hexapoda</taxon>
        <taxon>Insecta</taxon>
        <taxon>Pterygota</taxon>
        <taxon>Neoptera</taxon>
        <taxon>Endopterygota</taxon>
        <taxon>Lepidoptera</taxon>
        <taxon>Glossata</taxon>
        <taxon>Ditrysia</taxon>
        <taxon>Papilionoidea</taxon>
        <taxon>Pieridae</taxon>
        <taxon>Pierinae</taxon>
        <taxon>Leptosia</taxon>
    </lineage>
</organism>
<evidence type="ECO:0000256" key="2">
    <source>
        <dbReference type="ARBA" id="ARBA00022473"/>
    </source>
</evidence>
<dbReference type="GO" id="GO:0008406">
    <property type="term" value="P:gonad development"/>
    <property type="evidence" value="ECO:0007669"/>
    <property type="project" value="UniProtKB-ARBA"/>
</dbReference>
<keyword evidence="14" id="KW-1185">Reference proteome</keyword>
<dbReference type="GO" id="GO:0035167">
    <property type="term" value="P:larval lymph gland hemopoiesis"/>
    <property type="evidence" value="ECO:0007669"/>
    <property type="project" value="UniProtKB-ARBA"/>
</dbReference>
<evidence type="ECO:0000313" key="14">
    <source>
        <dbReference type="Proteomes" id="UP001497472"/>
    </source>
</evidence>
<dbReference type="GO" id="GO:0006357">
    <property type="term" value="P:regulation of transcription by RNA polymerase II"/>
    <property type="evidence" value="ECO:0007669"/>
    <property type="project" value="TreeGrafter"/>
</dbReference>
<dbReference type="InterPro" id="IPR007588">
    <property type="entry name" value="Znf_FLYWCH"/>
</dbReference>
<dbReference type="Gene3D" id="3.30.710.10">
    <property type="entry name" value="Potassium Channel Kv1.1, Chain A"/>
    <property type="match status" value="1"/>
</dbReference>
<feature type="domain" description="BTB" evidence="12">
    <location>
        <begin position="28"/>
        <end position="94"/>
    </location>
</feature>
<dbReference type="PANTHER" id="PTHR23110:SF111">
    <property type="entry name" value="LONGITUDINALS LACKING PROTEIN, ISOFORMS F_I_K_T"/>
    <property type="match status" value="1"/>
</dbReference>
<evidence type="ECO:0000259" key="12">
    <source>
        <dbReference type="PROSITE" id="PS50097"/>
    </source>
</evidence>
<evidence type="ECO:0000256" key="3">
    <source>
        <dbReference type="ARBA" id="ARBA00022723"/>
    </source>
</evidence>
<evidence type="ECO:0000256" key="7">
    <source>
        <dbReference type="ARBA" id="ARBA00022902"/>
    </source>
</evidence>
<keyword evidence="5" id="KW-0221">Differentiation</keyword>
<keyword evidence="2" id="KW-0217">Developmental protein</keyword>
<name>A0AAV1IWW8_9NEOP</name>
<dbReference type="EMBL" id="CAVLEF010000001">
    <property type="protein sequence ID" value="CAK1540576.1"/>
    <property type="molecule type" value="Genomic_DNA"/>
</dbReference>
<dbReference type="PANTHER" id="PTHR23110">
    <property type="entry name" value="BTB DOMAIN TRANSCRIPTION FACTOR"/>
    <property type="match status" value="1"/>
</dbReference>
<accession>A0AAV1IWW8</accession>